<dbReference type="RefSeq" id="WP_118010777.1">
    <property type="nucleotide sequence ID" value="NZ_QSGD01000005.1"/>
</dbReference>
<evidence type="ECO:0000313" key="2">
    <source>
        <dbReference type="Proteomes" id="UP000285288"/>
    </source>
</evidence>
<dbReference type="AlphaFoldDB" id="A0A413UF02"/>
<dbReference type="EMBL" id="QSGD01000005">
    <property type="protein sequence ID" value="RHB08794.1"/>
    <property type="molecule type" value="Genomic_DNA"/>
</dbReference>
<gene>
    <name evidence="1" type="ORF">DW907_02590</name>
</gene>
<dbReference type="Proteomes" id="UP000285288">
    <property type="component" value="Unassembled WGS sequence"/>
</dbReference>
<proteinExistence type="predicted"/>
<name>A0A413UF02_9FIRM</name>
<protein>
    <submittedName>
        <fullName evidence="1">Uncharacterized protein</fullName>
    </submittedName>
</protein>
<sequence length="221" mass="25272">MDGLRATLSFDIDTHDYDDEYIYVDYITREIKIPNLNKVFGTQYDKDSMLVKFRVLNAVSEVFKMSDSVIRINWKDSSNKTGTTLAVNNRIVGDSYEFDWIVPGEALKNKGQLFFVVKATKTKEGTDEIEKIWGSKLAQTLVPESIYVKISTLTQAEKDQVAEMLMLVDSKVKQANTTLENKKNEYLNELVVEGDKQVKRLADLGLYVDEEGYIVQEVENE</sequence>
<accession>A0A413UF02</accession>
<organism evidence="1 2">
    <name type="scientific">Holdemanella biformis</name>
    <dbReference type="NCBI Taxonomy" id="1735"/>
    <lineage>
        <taxon>Bacteria</taxon>
        <taxon>Bacillati</taxon>
        <taxon>Bacillota</taxon>
        <taxon>Erysipelotrichia</taxon>
        <taxon>Erysipelotrichales</taxon>
        <taxon>Erysipelotrichaceae</taxon>
        <taxon>Holdemanella</taxon>
    </lineage>
</organism>
<evidence type="ECO:0000313" key="1">
    <source>
        <dbReference type="EMBL" id="RHB08794.1"/>
    </source>
</evidence>
<comment type="caution">
    <text evidence="1">The sequence shown here is derived from an EMBL/GenBank/DDBJ whole genome shotgun (WGS) entry which is preliminary data.</text>
</comment>
<reference evidence="1 2" key="1">
    <citation type="submission" date="2018-08" db="EMBL/GenBank/DDBJ databases">
        <title>A genome reference for cultivated species of the human gut microbiota.</title>
        <authorList>
            <person name="Zou Y."/>
            <person name="Xue W."/>
            <person name="Luo G."/>
        </authorList>
    </citation>
    <scope>NUCLEOTIDE SEQUENCE [LARGE SCALE GENOMIC DNA]</scope>
    <source>
        <strain evidence="1 2">AM42-13AC</strain>
    </source>
</reference>